<gene>
    <name evidence="1" type="ORF">OPV22_006290</name>
</gene>
<keyword evidence="2" id="KW-1185">Reference proteome</keyword>
<sequence>MWYDWSELIASFSGSSISVDVCSPLSVLPSLSPVPLECLRSVAFPVNPSILKPVCADVLPAALRNRPPGLEFYPSSHRLSAVQTRFYAGNGKISNFSISPVINYVPKKYKLTEANWQSSSVDKTSGRSQRRREAWLYF</sequence>
<accession>A0AAV8RMU1</accession>
<protein>
    <submittedName>
        <fullName evidence="1">Uncharacterized protein</fullName>
    </submittedName>
</protein>
<name>A0AAV8RMU1_ENSVE</name>
<evidence type="ECO:0000313" key="1">
    <source>
        <dbReference type="EMBL" id="KAJ8505404.1"/>
    </source>
</evidence>
<organism evidence="1 2">
    <name type="scientific">Ensete ventricosum</name>
    <name type="common">Abyssinian banana</name>
    <name type="synonym">Musa ensete</name>
    <dbReference type="NCBI Taxonomy" id="4639"/>
    <lineage>
        <taxon>Eukaryota</taxon>
        <taxon>Viridiplantae</taxon>
        <taxon>Streptophyta</taxon>
        <taxon>Embryophyta</taxon>
        <taxon>Tracheophyta</taxon>
        <taxon>Spermatophyta</taxon>
        <taxon>Magnoliopsida</taxon>
        <taxon>Liliopsida</taxon>
        <taxon>Zingiberales</taxon>
        <taxon>Musaceae</taxon>
        <taxon>Ensete</taxon>
    </lineage>
</organism>
<dbReference type="Proteomes" id="UP001222027">
    <property type="component" value="Unassembled WGS sequence"/>
</dbReference>
<dbReference type="EMBL" id="JAQQAF010000002">
    <property type="protein sequence ID" value="KAJ8505404.1"/>
    <property type="molecule type" value="Genomic_DNA"/>
</dbReference>
<proteinExistence type="predicted"/>
<dbReference type="AlphaFoldDB" id="A0AAV8RMU1"/>
<reference evidence="1 2" key="1">
    <citation type="submission" date="2022-12" db="EMBL/GenBank/DDBJ databases">
        <title>Chromosome-scale assembly of the Ensete ventricosum genome.</title>
        <authorList>
            <person name="Dussert Y."/>
            <person name="Stocks J."/>
            <person name="Wendawek A."/>
            <person name="Woldeyes F."/>
            <person name="Nichols R.A."/>
            <person name="Borrell J.S."/>
        </authorList>
    </citation>
    <scope>NUCLEOTIDE SEQUENCE [LARGE SCALE GENOMIC DNA]</scope>
    <source>
        <strain evidence="2">cv. Maze</strain>
        <tissue evidence="1">Seeds</tissue>
    </source>
</reference>
<comment type="caution">
    <text evidence="1">The sequence shown here is derived from an EMBL/GenBank/DDBJ whole genome shotgun (WGS) entry which is preliminary data.</text>
</comment>
<evidence type="ECO:0000313" key="2">
    <source>
        <dbReference type="Proteomes" id="UP001222027"/>
    </source>
</evidence>